<comment type="similarity">
    <text evidence="2">Belongs to the TonB family.</text>
</comment>
<comment type="caution">
    <text evidence="12">The sequence shown here is derived from an EMBL/GenBank/DDBJ whole genome shotgun (WGS) entry which is preliminary data.</text>
</comment>
<dbReference type="SUPFAM" id="SSF74653">
    <property type="entry name" value="TolA/TonB C-terminal domain"/>
    <property type="match status" value="1"/>
</dbReference>
<dbReference type="PANTHER" id="PTHR33446:SF11">
    <property type="entry name" value="TONB3"/>
    <property type="match status" value="1"/>
</dbReference>
<evidence type="ECO:0000313" key="12">
    <source>
        <dbReference type="EMBL" id="TCT22690.1"/>
    </source>
</evidence>
<dbReference type="Proteomes" id="UP000295717">
    <property type="component" value="Unassembled WGS sequence"/>
</dbReference>
<evidence type="ECO:0000256" key="9">
    <source>
        <dbReference type="ARBA" id="ARBA00023136"/>
    </source>
</evidence>
<feature type="domain" description="TonB C-terminal" evidence="11">
    <location>
        <begin position="224"/>
        <end position="321"/>
    </location>
</feature>
<keyword evidence="3" id="KW-0813">Transport</keyword>
<evidence type="ECO:0000256" key="7">
    <source>
        <dbReference type="ARBA" id="ARBA00022927"/>
    </source>
</evidence>
<gene>
    <name evidence="12" type="ORF">EDC35_10220</name>
</gene>
<keyword evidence="9" id="KW-0472">Membrane</keyword>
<keyword evidence="8" id="KW-1133">Transmembrane helix</keyword>
<evidence type="ECO:0000256" key="4">
    <source>
        <dbReference type="ARBA" id="ARBA00022475"/>
    </source>
</evidence>
<protein>
    <submittedName>
        <fullName evidence="12">Outer membrane transport energization protein TonB</fullName>
    </submittedName>
</protein>
<dbReference type="InterPro" id="IPR037682">
    <property type="entry name" value="TonB_C"/>
</dbReference>
<keyword evidence="6" id="KW-0812">Transmembrane</keyword>
<evidence type="ECO:0000256" key="5">
    <source>
        <dbReference type="ARBA" id="ARBA00022519"/>
    </source>
</evidence>
<evidence type="ECO:0000256" key="8">
    <source>
        <dbReference type="ARBA" id="ARBA00022989"/>
    </source>
</evidence>
<keyword evidence="5" id="KW-0997">Cell inner membrane</keyword>
<name>A0A4R3N0X8_9GAMM</name>
<reference evidence="12 13" key="1">
    <citation type="submission" date="2019-03" db="EMBL/GenBank/DDBJ databases">
        <title>Genomic Encyclopedia of Type Strains, Phase IV (KMG-IV): sequencing the most valuable type-strain genomes for metagenomic binning, comparative biology and taxonomic classification.</title>
        <authorList>
            <person name="Goeker M."/>
        </authorList>
    </citation>
    <scope>NUCLEOTIDE SEQUENCE [LARGE SCALE GENOMIC DNA]</scope>
    <source>
        <strain evidence="12 13">DSM 13587</strain>
    </source>
</reference>
<dbReference type="Pfam" id="PF03544">
    <property type="entry name" value="TonB_C"/>
    <property type="match status" value="1"/>
</dbReference>
<feature type="region of interest" description="Disordered" evidence="10">
    <location>
        <begin position="68"/>
        <end position="171"/>
    </location>
</feature>
<comment type="subcellular location">
    <subcellularLocation>
        <location evidence="1">Cell inner membrane</location>
        <topology evidence="1">Single-pass membrane protein</topology>
        <orientation evidence="1">Periplasmic side</orientation>
    </subcellularLocation>
</comment>
<dbReference type="AlphaFoldDB" id="A0A4R3N0X8"/>
<dbReference type="Gene3D" id="3.30.1150.10">
    <property type="match status" value="1"/>
</dbReference>
<dbReference type="GO" id="GO:0098797">
    <property type="term" value="C:plasma membrane protein complex"/>
    <property type="evidence" value="ECO:0007669"/>
    <property type="project" value="TreeGrafter"/>
</dbReference>
<dbReference type="PANTHER" id="PTHR33446">
    <property type="entry name" value="PROTEIN TONB-RELATED"/>
    <property type="match status" value="1"/>
</dbReference>
<evidence type="ECO:0000256" key="6">
    <source>
        <dbReference type="ARBA" id="ARBA00022692"/>
    </source>
</evidence>
<dbReference type="OrthoDB" id="9803361at2"/>
<evidence type="ECO:0000256" key="3">
    <source>
        <dbReference type="ARBA" id="ARBA00022448"/>
    </source>
</evidence>
<keyword evidence="7" id="KW-0653">Protein transport</keyword>
<evidence type="ECO:0000256" key="10">
    <source>
        <dbReference type="SAM" id="MobiDB-lite"/>
    </source>
</evidence>
<feature type="compositionally biased region" description="Pro residues" evidence="10">
    <location>
        <begin position="112"/>
        <end position="135"/>
    </location>
</feature>
<evidence type="ECO:0000256" key="1">
    <source>
        <dbReference type="ARBA" id="ARBA00004383"/>
    </source>
</evidence>
<keyword evidence="13" id="KW-1185">Reference proteome</keyword>
<evidence type="ECO:0000259" key="11">
    <source>
        <dbReference type="PROSITE" id="PS52015"/>
    </source>
</evidence>
<dbReference type="GO" id="GO:0015031">
    <property type="term" value="P:protein transport"/>
    <property type="evidence" value="ECO:0007669"/>
    <property type="project" value="UniProtKB-KW"/>
</dbReference>
<evidence type="ECO:0000256" key="2">
    <source>
        <dbReference type="ARBA" id="ARBA00006555"/>
    </source>
</evidence>
<dbReference type="NCBIfam" id="TIGR01352">
    <property type="entry name" value="tonB_Cterm"/>
    <property type="match status" value="1"/>
</dbReference>
<proteinExistence type="inferred from homology"/>
<evidence type="ECO:0000313" key="13">
    <source>
        <dbReference type="Proteomes" id="UP000295717"/>
    </source>
</evidence>
<accession>A0A4R3N0X8</accession>
<organism evidence="12 13">
    <name type="scientific">Thiobaca trueperi</name>
    <dbReference type="NCBI Taxonomy" id="127458"/>
    <lineage>
        <taxon>Bacteria</taxon>
        <taxon>Pseudomonadati</taxon>
        <taxon>Pseudomonadota</taxon>
        <taxon>Gammaproteobacteria</taxon>
        <taxon>Chromatiales</taxon>
        <taxon>Chromatiaceae</taxon>
        <taxon>Thiobaca</taxon>
    </lineage>
</organism>
<dbReference type="EMBL" id="SMAO01000002">
    <property type="protein sequence ID" value="TCT22690.1"/>
    <property type="molecule type" value="Genomic_DNA"/>
</dbReference>
<feature type="compositionally biased region" description="Pro residues" evidence="10">
    <location>
        <begin position="158"/>
        <end position="168"/>
    </location>
</feature>
<dbReference type="InterPro" id="IPR051045">
    <property type="entry name" value="TonB-dependent_transducer"/>
</dbReference>
<dbReference type="PROSITE" id="PS52015">
    <property type="entry name" value="TONB_CTD"/>
    <property type="match status" value="1"/>
</dbReference>
<sequence length="324" mass="34342">MSKPSDELAIPPRLLASPGSCAPPLLAPALAGAALLHLLLILSISSLPSKPPPVPETALEVLILSENGQATRQPAPDAARSQRNRIGASPGGDAVVSSQSDLAPPTELTPAEPDPVPPDILPDPQPAPPPEPPASRMPSETPSGPQTPAVLAAQTPPKSRPPPPPDPLAPREIPVDAAQILASRGQEIHRLTTSLEARATAYASRVRRKSVSASTREFRYANYLGAWARKVERIGNLNYPAAAREQHLYGSLILHVAVRADGSVENIRLVRSSGFALLDEAAIQIVELAAPYSPFPPDIAAETDVLDIIRTWQFTRGGVLGWER</sequence>
<dbReference type="GO" id="GO:0031992">
    <property type="term" value="F:energy transducer activity"/>
    <property type="evidence" value="ECO:0007669"/>
    <property type="project" value="TreeGrafter"/>
</dbReference>
<keyword evidence="4" id="KW-1003">Cell membrane</keyword>
<dbReference type="InterPro" id="IPR006260">
    <property type="entry name" value="TonB/TolA_C"/>
</dbReference>
<dbReference type="RefSeq" id="WP_132975755.1">
    <property type="nucleotide sequence ID" value="NZ_SMAO01000002.1"/>
</dbReference>
<dbReference type="GO" id="GO:0055085">
    <property type="term" value="P:transmembrane transport"/>
    <property type="evidence" value="ECO:0007669"/>
    <property type="project" value="InterPro"/>
</dbReference>